<dbReference type="Proteomes" id="UP001557470">
    <property type="component" value="Unassembled WGS sequence"/>
</dbReference>
<reference evidence="1 2" key="1">
    <citation type="submission" date="2024-06" db="EMBL/GenBank/DDBJ databases">
        <authorList>
            <person name="Pan Q."/>
            <person name="Wen M."/>
            <person name="Jouanno E."/>
            <person name="Zahm M."/>
            <person name="Klopp C."/>
            <person name="Cabau C."/>
            <person name="Louis A."/>
            <person name="Berthelot C."/>
            <person name="Parey E."/>
            <person name="Roest Crollius H."/>
            <person name="Montfort J."/>
            <person name="Robinson-Rechavi M."/>
            <person name="Bouchez O."/>
            <person name="Lampietro C."/>
            <person name="Lopez Roques C."/>
            <person name="Donnadieu C."/>
            <person name="Postlethwait J."/>
            <person name="Bobe J."/>
            <person name="Verreycken H."/>
            <person name="Guiguen Y."/>
        </authorList>
    </citation>
    <scope>NUCLEOTIDE SEQUENCE [LARGE SCALE GENOMIC DNA]</scope>
    <source>
        <strain evidence="1">Up_M1</strain>
        <tissue evidence="1">Testis</tissue>
    </source>
</reference>
<dbReference type="PANTHER" id="PTHR16234:SF5">
    <property type="entry name" value="AFG2-INTERACTING RIBOSOME MATURATION FACTOR"/>
    <property type="match status" value="1"/>
</dbReference>
<accession>A0ABD0WIN7</accession>
<dbReference type="AlphaFoldDB" id="A0ABD0WIN7"/>
<dbReference type="Pfam" id="PF15011">
    <property type="entry name" value="CA109-like"/>
    <property type="match status" value="1"/>
</dbReference>
<dbReference type="EMBL" id="JAGEUA010000011">
    <property type="protein sequence ID" value="KAL0962458.1"/>
    <property type="molecule type" value="Genomic_DNA"/>
</dbReference>
<evidence type="ECO:0000313" key="2">
    <source>
        <dbReference type="Proteomes" id="UP001557470"/>
    </source>
</evidence>
<organism evidence="1 2">
    <name type="scientific">Umbra pygmaea</name>
    <name type="common">Eastern mudminnow</name>
    <dbReference type="NCBI Taxonomy" id="75934"/>
    <lineage>
        <taxon>Eukaryota</taxon>
        <taxon>Metazoa</taxon>
        <taxon>Chordata</taxon>
        <taxon>Craniata</taxon>
        <taxon>Vertebrata</taxon>
        <taxon>Euteleostomi</taxon>
        <taxon>Actinopterygii</taxon>
        <taxon>Neopterygii</taxon>
        <taxon>Teleostei</taxon>
        <taxon>Protacanthopterygii</taxon>
        <taxon>Esociformes</taxon>
        <taxon>Umbridae</taxon>
        <taxon>Umbra</taxon>
    </lineage>
</organism>
<dbReference type="InterPro" id="IPR029159">
    <property type="entry name" value="CA109-like"/>
</dbReference>
<sequence>MSKSTLLSLEQVLKTCFQSLETNQKVWNSVLLECTPLMGSLGNLGEQLRAFQKVKIANSPLHTFPDLHERLHFKLVQAVDIVLGKLTDKMCSLQQVRDAISNQVSRAFQLYEQNVDTLDLTTVTQRSAITPSIADMLEWLQDSEHYYRQQFLRRKNLFQTLRSDDVSLLETVSQRWESLGSPSGEERLSDIQHKVSFFVESQ</sequence>
<name>A0ABD0WIN7_UMBPY</name>
<evidence type="ECO:0000313" key="1">
    <source>
        <dbReference type="EMBL" id="KAL0962458.1"/>
    </source>
</evidence>
<comment type="caution">
    <text evidence="1">The sequence shown here is derived from an EMBL/GenBank/DDBJ whole genome shotgun (WGS) entry which is preliminary data.</text>
</comment>
<dbReference type="PANTHER" id="PTHR16234">
    <property type="entry name" value="SIMILAR TO HYPOTHETICAL PROTEIN FLJ20508"/>
    <property type="match status" value="1"/>
</dbReference>
<protein>
    <submittedName>
        <fullName evidence="1">Uncharacterized protein</fullName>
    </submittedName>
</protein>
<gene>
    <name evidence="1" type="ORF">UPYG_G00340240</name>
</gene>
<proteinExistence type="predicted"/>
<keyword evidence="2" id="KW-1185">Reference proteome</keyword>